<organism evidence="1 2">
    <name type="scientific">Sediminibacillus halophilus</name>
    <dbReference type="NCBI Taxonomy" id="482461"/>
    <lineage>
        <taxon>Bacteria</taxon>
        <taxon>Bacillati</taxon>
        <taxon>Bacillota</taxon>
        <taxon>Bacilli</taxon>
        <taxon>Bacillales</taxon>
        <taxon>Bacillaceae</taxon>
        <taxon>Sediminibacillus</taxon>
    </lineage>
</organism>
<proteinExistence type="predicted"/>
<dbReference type="AlphaFoldDB" id="A0A1G9QNL0"/>
<dbReference type="RefSeq" id="WP_074598331.1">
    <property type="nucleotide sequence ID" value="NZ_FNHF01000002.1"/>
</dbReference>
<gene>
    <name evidence="1" type="ORF">SAMN05216244_1589</name>
</gene>
<sequence>MKFADNLFELYLRHFEEKEFLEVFIHSVLEQMDHDDLLEVFEGCPKDELDEILGSYLNSKLETKITSVPDETNFS</sequence>
<accession>A0A1G9QNL0</accession>
<dbReference type="EMBL" id="FNHF01000002">
    <property type="protein sequence ID" value="SDM12576.1"/>
    <property type="molecule type" value="Genomic_DNA"/>
</dbReference>
<dbReference type="Proteomes" id="UP000182347">
    <property type="component" value="Unassembled WGS sequence"/>
</dbReference>
<dbReference type="InterPro" id="IPR046152">
    <property type="entry name" value="DUF6154"/>
</dbReference>
<keyword evidence="2" id="KW-1185">Reference proteome</keyword>
<evidence type="ECO:0000313" key="1">
    <source>
        <dbReference type="EMBL" id="SDM12576.1"/>
    </source>
</evidence>
<evidence type="ECO:0000313" key="2">
    <source>
        <dbReference type="Proteomes" id="UP000182347"/>
    </source>
</evidence>
<dbReference type="OrthoDB" id="2381948at2"/>
<name>A0A1G9QNL0_9BACI</name>
<protein>
    <submittedName>
        <fullName evidence="1">Uncharacterized protein</fullName>
    </submittedName>
</protein>
<dbReference type="Pfam" id="PF19651">
    <property type="entry name" value="DUF6154"/>
    <property type="match status" value="1"/>
</dbReference>
<reference evidence="2" key="1">
    <citation type="submission" date="2016-10" db="EMBL/GenBank/DDBJ databases">
        <authorList>
            <person name="Varghese N."/>
            <person name="Submissions S."/>
        </authorList>
    </citation>
    <scope>NUCLEOTIDE SEQUENCE [LARGE SCALE GENOMIC DNA]</scope>
    <source>
        <strain evidence="2">CGMCC 1.6199</strain>
    </source>
</reference>